<sequence>MPSSSYLAKQMIVMRRDLKMRKGKIAAQAGHACVEAVLMALARERRLDQVRLATTEDGSPTWVYLDSDGTPRTALSDWFDAGVAKVCVYVDSEEALLDIADQGRERGFAVALIRDAGLTEFHGEATYTCLAFEPLRAEDIDPITRELPLY</sequence>
<protein>
    <recommendedName>
        <fullName evidence="1">peptidyl-tRNA hydrolase</fullName>
        <ecNumber evidence="1">3.1.1.29</ecNumber>
    </recommendedName>
</protein>
<dbReference type="GO" id="GO:0004045">
    <property type="term" value="F:peptidyl-tRNA hydrolase activity"/>
    <property type="evidence" value="ECO:0007669"/>
    <property type="project" value="UniProtKB-EC"/>
</dbReference>
<accession>A0A1G6IA17</accession>
<dbReference type="PANTHER" id="PTHR12649">
    <property type="entry name" value="PEPTIDYL-TRNA HYDROLASE 2"/>
    <property type="match status" value="1"/>
</dbReference>
<evidence type="ECO:0000256" key="1">
    <source>
        <dbReference type="ARBA" id="ARBA00013260"/>
    </source>
</evidence>
<evidence type="ECO:0000313" key="6">
    <source>
        <dbReference type="Proteomes" id="UP000198528"/>
    </source>
</evidence>
<dbReference type="EC" id="3.1.1.29" evidence="1"/>
<dbReference type="Pfam" id="PF01981">
    <property type="entry name" value="PTH2"/>
    <property type="match status" value="1"/>
</dbReference>
<dbReference type="STRING" id="604330.SAMN04489857_0255"/>
<evidence type="ECO:0000313" key="5">
    <source>
        <dbReference type="EMBL" id="SDC03280.1"/>
    </source>
</evidence>
<proteinExistence type="inferred from homology"/>
<keyword evidence="2 5" id="KW-0378">Hydrolase</keyword>
<dbReference type="AlphaFoldDB" id="A0A1G6IA17"/>
<comment type="similarity">
    <text evidence="3">Belongs to the PTH2 family.</text>
</comment>
<evidence type="ECO:0000256" key="4">
    <source>
        <dbReference type="ARBA" id="ARBA00048707"/>
    </source>
</evidence>
<dbReference type="NCBIfam" id="TIGR00283">
    <property type="entry name" value="arch_pth2"/>
    <property type="match status" value="1"/>
</dbReference>
<keyword evidence="6" id="KW-1185">Reference proteome</keyword>
<dbReference type="GO" id="GO:0005829">
    <property type="term" value="C:cytosol"/>
    <property type="evidence" value="ECO:0007669"/>
    <property type="project" value="TreeGrafter"/>
</dbReference>
<name>A0A1G6IA17_9ACTN</name>
<organism evidence="5 6">
    <name type="scientific">Parafannyhessea umbonata</name>
    <dbReference type="NCBI Taxonomy" id="604330"/>
    <lineage>
        <taxon>Bacteria</taxon>
        <taxon>Bacillati</taxon>
        <taxon>Actinomycetota</taxon>
        <taxon>Coriobacteriia</taxon>
        <taxon>Coriobacteriales</taxon>
        <taxon>Atopobiaceae</taxon>
        <taxon>Parafannyhessea</taxon>
    </lineage>
</organism>
<dbReference type="Gene3D" id="3.40.1490.10">
    <property type="entry name" value="Bit1"/>
    <property type="match status" value="1"/>
</dbReference>
<dbReference type="PANTHER" id="PTHR12649:SF11">
    <property type="entry name" value="PEPTIDYL-TRNA HYDROLASE 2, MITOCHONDRIAL"/>
    <property type="match status" value="1"/>
</dbReference>
<dbReference type="InterPro" id="IPR002833">
    <property type="entry name" value="PTH2"/>
</dbReference>
<comment type="catalytic activity">
    <reaction evidence="4">
        <text>an N-acyl-L-alpha-aminoacyl-tRNA + H2O = an N-acyl-L-amino acid + a tRNA + H(+)</text>
        <dbReference type="Rhea" id="RHEA:54448"/>
        <dbReference type="Rhea" id="RHEA-COMP:10123"/>
        <dbReference type="Rhea" id="RHEA-COMP:13883"/>
        <dbReference type="ChEBI" id="CHEBI:15377"/>
        <dbReference type="ChEBI" id="CHEBI:15378"/>
        <dbReference type="ChEBI" id="CHEBI:59874"/>
        <dbReference type="ChEBI" id="CHEBI:78442"/>
        <dbReference type="ChEBI" id="CHEBI:138191"/>
        <dbReference type="EC" id="3.1.1.29"/>
    </reaction>
</comment>
<dbReference type="EMBL" id="FMZL01000002">
    <property type="protein sequence ID" value="SDC03280.1"/>
    <property type="molecule type" value="Genomic_DNA"/>
</dbReference>
<gene>
    <name evidence="5" type="ORF">SAMN04487824_10282</name>
</gene>
<dbReference type="SUPFAM" id="SSF102462">
    <property type="entry name" value="Peptidyl-tRNA hydrolase II"/>
    <property type="match status" value="1"/>
</dbReference>
<dbReference type="RefSeq" id="WP_090844846.1">
    <property type="nucleotide sequence ID" value="NZ_FMZL01000002.1"/>
</dbReference>
<reference evidence="6" key="1">
    <citation type="submission" date="2016-10" db="EMBL/GenBank/DDBJ databases">
        <authorList>
            <person name="Varghese N."/>
            <person name="Submissions S."/>
        </authorList>
    </citation>
    <scope>NUCLEOTIDE SEQUENCE [LARGE SCALE GENOMIC DNA]</scope>
    <source>
        <strain evidence="6">DSM 22619</strain>
    </source>
</reference>
<evidence type="ECO:0000256" key="2">
    <source>
        <dbReference type="ARBA" id="ARBA00022801"/>
    </source>
</evidence>
<dbReference type="InterPro" id="IPR023476">
    <property type="entry name" value="Pep_tRNA_hydro_II_dom_sf"/>
</dbReference>
<dbReference type="Proteomes" id="UP000198528">
    <property type="component" value="Unassembled WGS sequence"/>
</dbReference>
<evidence type="ECO:0000256" key="3">
    <source>
        <dbReference type="ARBA" id="ARBA00038050"/>
    </source>
</evidence>